<keyword evidence="2" id="KW-1185">Reference proteome</keyword>
<reference evidence="1 2" key="1">
    <citation type="submission" date="2015-01" db="EMBL/GenBank/DDBJ databases">
        <title>Evolution of Trichinella species and genotypes.</title>
        <authorList>
            <person name="Korhonen P.K."/>
            <person name="Edoardo P."/>
            <person name="Giuseppe L.R."/>
            <person name="Gasser R.B."/>
        </authorList>
    </citation>
    <scope>NUCLEOTIDE SEQUENCE [LARGE SCALE GENOMIC DNA]</scope>
    <source>
        <strain evidence="1">ISS37</strain>
    </source>
</reference>
<gene>
    <name evidence="1" type="ORF">T07_6786</name>
</gene>
<name>A0A0V0RQ87_9BILA</name>
<sequence>MVVQKAVVLSIEGLVCPTVLSVLVEIEMKEELFYRIADNDGVVRTVMEEVICQRLPDKVNSFPLNRIL</sequence>
<protein>
    <submittedName>
        <fullName evidence="1">Uncharacterized protein</fullName>
    </submittedName>
</protein>
<dbReference type="EMBL" id="JYDL01000107">
    <property type="protein sequence ID" value="KRX16474.1"/>
    <property type="molecule type" value="Genomic_DNA"/>
</dbReference>
<accession>A0A0V0RQ87</accession>
<evidence type="ECO:0000313" key="1">
    <source>
        <dbReference type="EMBL" id="KRX16474.1"/>
    </source>
</evidence>
<comment type="caution">
    <text evidence="1">The sequence shown here is derived from an EMBL/GenBank/DDBJ whole genome shotgun (WGS) entry which is preliminary data.</text>
</comment>
<dbReference type="Proteomes" id="UP000054630">
    <property type="component" value="Unassembled WGS sequence"/>
</dbReference>
<organism evidence="1 2">
    <name type="scientific">Trichinella nelsoni</name>
    <dbReference type="NCBI Taxonomy" id="6336"/>
    <lineage>
        <taxon>Eukaryota</taxon>
        <taxon>Metazoa</taxon>
        <taxon>Ecdysozoa</taxon>
        <taxon>Nematoda</taxon>
        <taxon>Enoplea</taxon>
        <taxon>Dorylaimia</taxon>
        <taxon>Trichinellida</taxon>
        <taxon>Trichinellidae</taxon>
        <taxon>Trichinella</taxon>
    </lineage>
</organism>
<dbReference type="AlphaFoldDB" id="A0A0V0RQ87"/>
<proteinExistence type="predicted"/>
<evidence type="ECO:0000313" key="2">
    <source>
        <dbReference type="Proteomes" id="UP000054630"/>
    </source>
</evidence>